<dbReference type="GO" id="GO:0030246">
    <property type="term" value="F:carbohydrate binding"/>
    <property type="evidence" value="ECO:0007669"/>
    <property type="project" value="TreeGrafter"/>
</dbReference>
<dbReference type="GO" id="GO:0005975">
    <property type="term" value="P:carbohydrate metabolic process"/>
    <property type="evidence" value="ECO:0007669"/>
    <property type="project" value="InterPro"/>
</dbReference>
<dbReference type="GO" id="GO:0004566">
    <property type="term" value="F:beta-glucuronidase activity"/>
    <property type="evidence" value="ECO:0007669"/>
    <property type="project" value="UniProtKB-EC"/>
</dbReference>
<accession>A0A2X1KXX5</accession>
<dbReference type="PANTHER" id="PTHR10066:SF67">
    <property type="entry name" value="BETA-GLUCURONIDASE"/>
    <property type="match status" value="1"/>
</dbReference>
<dbReference type="Proteomes" id="UP000250561">
    <property type="component" value="Unassembled WGS sequence"/>
</dbReference>
<dbReference type="InterPro" id="IPR006103">
    <property type="entry name" value="Glyco_hydro_2_cat"/>
</dbReference>
<feature type="domain" description="Glycoside hydrolase family 2 catalytic" evidence="3">
    <location>
        <begin position="8"/>
        <end position="245"/>
    </location>
</feature>
<evidence type="ECO:0000259" key="3">
    <source>
        <dbReference type="Pfam" id="PF02836"/>
    </source>
</evidence>
<dbReference type="GO" id="GO:0019391">
    <property type="term" value="P:glucuronoside catabolic process"/>
    <property type="evidence" value="ECO:0007669"/>
    <property type="project" value="TreeGrafter"/>
</dbReference>
<dbReference type="SUPFAM" id="SSF51445">
    <property type="entry name" value="(Trans)glycosidases"/>
    <property type="match status" value="1"/>
</dbReference>
<dbReference type="InterPro" id="IPR023232">
    <property type="entry name" value="Glyco_hydro_2_AS"/>
</dbReference>
<dbReference type="AlphaFoldDB" id="A0A2X1KXX5"/>
<dbReference type="Gene3D" id="3.20.20.80">
    <property type="entry name" value="Glycosidases"/>
    <property type="match status" value="1"/>
</dbReference>
<proteinExistence type="inferred from homology"/>
<comment type="similarity">
    <text evidence="1">Belongs to the glycosyl hydrolase 2 family.</text>
</comment>
<dbReference type="EC" id="3.2.1.31" evidence="4"/>
<evidence type="ECO:0000256" key="2">
    <source>
        <dbReference type="SAM" id="MobiDB-lite"/>
    </source>
</evidence>
<keyword evidence="4" id="KW-0378">Hydrolase</keyword>
<dbReference type="PROSITE" id="PS00608">
    <property type="entry name" value="GLYCOSYL_HYDROL_F2_2"/>
    <property type="match status" value="1"/>
</dbReference>
<dbReference type="EMBL" id="UARS01000016">
    <property type="protein sequence ID" value="SPW57662.1"/>
    <property type="molecule type" value="Genomic_DNA"/>
</dbReference>
<dbReference type="InterPro" id="IPR017853">
    <property type="entry name" value="GH"/>
</dbReference>
<gene>
    <name evidence="4" type="primary">uidA_3</name>
    <name evidence="4" type="ORF">NCTC11126_05635</name>
</gene>
<evidence type="ECO:0000256" key="1">
    <source>
        <dbReference type="ARBA" id="ARBA00007401"/>
    </source>
</evidence>
<sequence length="270" mass="30067">MKLLLVGFNLSLGIGFEAGNKPKELYSEEAVNGETQQAHLQAIKELIARDKNHPSVVMWSIANEPDTRPQGAREYFAPLAEATRKLDPTRPITCVNVMFCDAHTDTISDLFDVLCLNRYYGWYVQSGDLETAEKGTGKRTSGLAGETASADYHHRIRRGYVSRAALNVHRHCGVKSISVHGWICITASLIAVSAVVGEQVWNFADFATSQGILRVGGNKKGIFTRDRKPKSAAFLLQKRWTGMNFGENRSREANNESTTLLAHHRRLQPR</sequence>
<reference evidence="4 5" key="1">
    <citation type="submission" date="2018-06" db="EMBL/GenBank/DDBJ databases">
        <authorList>
            <consortium name="Pathogen Informatics"/>
            <person name="Doyle S."/>
        </authorList>
    </citation>
    <scope>NUCLEOTIDE SEQUENCE [LARGE SCALE GENOMIC DNA]</scope>
    <source>
        <strain evidence="4 5">NCTC11126</strain>
    </source>
</reference>
<evidence type="ECO:0000313" key="4">
    <source>
        <dbReference type="EMBL" id="SPW57662.1"/>
    </source>
</evidence>
<feature type="region of interest" description="Disordered" evidence="2">
    <location>
        <begin position="247"/>
        <end position="270"/>
    </location>
</feature>
<dbReference type="Pfam" id="PF02836">
    <property type="entry name" value="Glyco_hydro_2_C"/>
    <property type="match status" value="1"/>
</dbReference>
<keyword evidence="4" id="KW-0326">Glycosidase</keyword>
<dbReference type="PANTHER" id="PTHR10066">
    <property type="entry name" value="BETA-GLUCURONIDASE"/>
    <property type="match status" value="1"/>
</dbReference>
<name>A0A2X1KXX5_ECOLX</name>
<evidence type="ECO:0000313" key="5">
    <source>
        <dbReference type="Proteomes" id="UP000250561"/>
    </source>
</evidence>
<protein>
    <submittedName>
        <fullName evidence="4">Beta-D-glucuronidase</fullName>
        <ecNumber evidence="4">3.2.1.31</ecNumber>
    </submittedName>
</protein>
<organism evidence="4 5">
    <name type="scientific">Escherichia coli</name>
    <dbReference type="NCBI Taxonomy" id="562"/>
    <lineage>
        <taxon>Bacteria</taxon>
        <taxon>Pseudomonadati</taxon>
        <taxon>Pseudomonadota</taxon>
        <taxon>Gammaproteobacteria</taxon>
        <taxon>Enterobacterales</taxon>
        <taxon>Enterobacteriaceae</taxon>
        <taxon>Escherichia</taxon>
    </lineage>
</organism>